<keyword evidence="1" id="KW-1133">Transmembrane helix</keyword>
<dbReference type="Pfam" id="PF01252">
    <property type="entry name" value="Peptidase_A8"/>
    <property type="match status" value="1"/>
</dbReference>
<accession>A0A645IGD3</accession>
<sequence length="108" mass="11961">MLFDSLFFGLFFSESTPTQVATLFPDGGGYAPFLFGKVVDMLYFPLIDTTLPDWVPVFGGEHFLFFRPIFNIADSCITIGVIYMLLFQRKFFISASPSTSGGKSESGS</sequence>
<reference evidence="2" key="1">
    <citation type="submission" date="2019-08" db="EMBL/GenBank/DDBJ databases">
        <authorList>
            <person name="Kucharzyk K."/>
            <person name="Murdoch R.W."/>
            <person name="Higgins S."/>
            <person name="Loffler F."/>
        </authorList>
    </citation>
    <scope>NUCLEOTIDE SEQUENCE</scope>
</reference>
<evidence type="ECO:0000313" key="2">
    <source>
        <dbReference type="EMBL" id="MPN47364.1"/>
    </source>
</evidence>
<dbReference type="GO" id="GO:0016020">
    <property type="term" value="C:membrane"/>
    <property type="evidence" value="ECO:0007669"/>
    <property type="project" value="InterPro"/>
</dbReference>
<keyword evidence="1" id="KW-0472">Membrane</keyword>
<dbReference type="InterPro" id="IPR001872">
    <property type="entry name" value="Peptidase_A8"/>
</dbReference>
<keyword evidence="2" id="KW-0378">Hydrolase</keyword>
<gene>
    <name evidence="2" type="primary">lspA_52</name>
    <name evidence="2" type="ORF">SDC9_194966</name>
</gene>
<comment type="caution">
    <text evidence="2">The sequence shown here is derived from an EMBL/GenBank/DDBJ whole genome shotgun (WGS) entry which is preliminary data.</text>
</comment>
<dbReference type="AlphaFoldDB" id="A0A645IGD3"/>
<dbReference type="EMBL" id="VSSQ01108802">
    <property type="protein sequence ID" value="MPN47364.1"/>
    <property type="molecule type" value="Genomic_DNA"/>
</dbReference>
<keyword evidence="1" id="KW-0812">Transmembrane</keyword>
<organism evidence="2">
    <name type="scientific">bioreactor metagenome</name>
    <dbReference type="NCBI Taxonomy" id="1076179"/>
    <lineage>
        <taxon>unclassified sequences</taxon>
        <taxon>metagenomes</taxon>
        <taxon>ecological metagenomes</taxon>
    </lineage>
</organism>
<dbReference type="GO" id="GO:0004190">
    <property type="term" value="F:aspartic-type endopeptidase activity"/>
    <property type="evidence" value="ECO:0007669"/>
    <property type="project" value="UniProtKB-EC"/>
</dbReference>
<proteinExistence type="predicted"/>
<feature type="transmembrane region" description="Helical" evidence="1">
    <location>
        <begin position="64"/>
        <end position="86"/>
    </location>
</feature>
<keyword evidence="2" id="KW-0449">Lipoprotein</keyword>
<dbReference type="GO" id="GO:0006508">
    <property type="term" value="P:proteolysis"/>
    <property type="evidence" value="ECO:0007669"/>
    <property type="project" value="InterPro"/>
</dbReference>
<name>A0A645IGD3_9ZZZZ</name>
<protein>
    <submittedName>
        <fullName evidence="2">Lipoprotein signal peptidase</fullName>
        <ecNumber evidence="2">3.4.23.36</ecNumber>
    </submittedName>
</protein>
<dbReference type="EC" id="3.4.23.36" evidence="2"/>
<evidence type="ECO:0000256" key="1">
    <source>
        <dbReference type="SAM" id="Phobius"/>
    </source>
</evidence>